<dbReference type="RefSeq" id="WP_379794633.1">
    <property type="nucleotide sequence ID" value="NZ_JBHLUD010000016.1"/>
</dbReference>
<gene>
    <name evidence="2" type="ORF">ACFFH7_44165</name>
</gene>
<name>A0ABV6N9C0_9PSEU</name>
<evidence type="ECO:0000313" key="2">
    <source>
        <dbReference type="EMBL" id="MFC0548566.1"/>
    </source>
</evidence>
<reference evidence="2 3" key="1">
    <citation type="submission" date="2024-09" db="EMBL/GenBank/DDBJ databases">
        <authorList>
            <person name="Sun Q."/>
            <person name="Mori K."/>
        </authorList>
    </citation>
    <scope>NUCLEOTIDE SEQUENCE [LARGE SCALE GENOMIC DNA]</scope>
    <source>
        <strain evidence="2 3">TBRC 1432</strain>
    </source>
</reference>
<dbReference type="EMBL" id="JBHLUD010000016">
    <property type="protein sequence ID" value="MFC0548566.1"/>
    <property type="molecule type" value="Genomic_DNA"/>
</dbReference>
<evidence type="ECO:0000313" key="3">
    <source>
        <dbReference type="Proteomes" id="UP001589810"/>
    </source>
</evidence>
<feature type="region of interest" description="Disordered" evidence="1">
    <location>
        <begin position="1"/>
        <end position="20"/>
    </location>
</feature>
<proteinExistence type="predicted"/>
<dbReference type="InterPro" id="IPR046214">
    <property type="entry name" value="DUF6247"/>
</dbReference>
<organism evidence="2 3">
    <name type="scientific">Kutzneria chonburiensis</name>
    <dbReference type="NCBI Taxonomy" id="1483604"/>
    <lineage>
        <taxon>Bacteria</taxon>
        <taxon>Bacillati</taxon>
        <taxon>Actinomycetota</taxon>
        <taxon>Actinomycetes</taxon>
        <taxon>Pseudonocardiales</taxon>
        <taxon>Pseudonocardiaceae</taxon>
        <taxon>Kutzneria</taxon>
    </lineage>
</organism>
<sequence length="112" mass="12750">MALPMSYEPEPDPVPPPAEPGAIRACLSNQMCYEFDREWDFVIEQAKRTHSLTDIEEMLLKWRHIAYAELKDPGSHYRLMAKAEQILATGKAPEGSISGEEMLARIRARFDS</sequence>
<keyword evidence="3" id="KW-1185">Reference proteome</keyword>
<accession>A0ABV6N9C0</accession>
<evidence type="ECO:0000256" key="1">
    <source>
        <dbReference type="SAM" id="MobiDB-lite"/>
    </source>
</evidence>
<dbReference type="Proteomes" id="UP001589810">
    <property type="component" value="Unassembled WGS sequence"/>
</dbReference>
<dbReference type="Pfam" id="PF19760">
    <property type="entry name" value="DUF6247"/>
    <property type="match status" value="1"/>
</dbReference>
<protein>
    <submittedName>
        <fullName evidence="2">DUF6247 family protein</fullName>
    </submittedName>
</protein>
<comment type="caution">
    <text evidence="2">The sequence shown here is derived from an EMBL/GenBank/DDBJ whole genome shotgun (WGS) entry which is preliminary data.</text>
</comment>